<protein>
    <submittedName>
        <fullName evidence="2">Uncharacterized protein</fullName>
    </submittedName>
</protein>
<keyword evidence="3" id="KW-1185">Reference proteome</keyword>
<evidence type="ECO:0000313" key="2">
    <source>
        <dbReference type="EMBL" id="KFM62563.1"/>
    </source>
</evidence>
<proteinExistence type="predicted"/>
<sequence length="33" mass="3978">MLVDKEFQSLLINYFILVILLGILWILYFGYLI</sequence>
<feature type="non-terminal residue" evidence="2">
    <location>
        <position position="33"/>
    </location>
</feature>
<evidence type="ECO:0000256" key="1">
    <source>
        <dbReference type="SAM" id="Phobius"/>
    </source>
</evidence>
<dbReference type="EMBL" id="KK114493">
    <property type="protein sequence ID" value="KFM62563.1"/>
    <property type="molecule type" value="Genomic_DNA"/>
</dbReference>
<accession>A0A087TBS4</accession>
<gene>
    <name evidence="2" type="ORF">X975_19613</name>
</gene>
<name>A0A087TBS4_STEMI</name>
<dbReference type="AlphaFoldDB" id="A0A087TBS4"/>
<keyword evidence="1" id="KW-1133">Transmembrane helix</keyword>
<keyword evidence="1" id="KW-0472">Membrane</keyword>
<organism evidence="2 3">
    <name type="scientific">Stegodyphus mimosarum</name>
    <name type="common">African social velvet spider</name>
    <dbReference type="NCBI Taxonomy" id="407821"/>
    <lineage>
        <taxon>Eukaryota</taxon>
        <taxon>Metazoa</taxon>
        <taxon>Ecdysozoa</taxon>
        <taxon>Arthropoda</taxon>
        <taxon>Chelicerata</taxon>
        <taxon>Arachnida</taxon>
        <taxon>Araneae</taxon>
        <taxon>Araneomorphae</taxon>
        <taxon>Entelegynae</taxon>
        <taxon>Eresoidea</taxon>
        <taxon>Eresidae</taxon>
        <taxon>Stegodyphus</taxon>
    </lineage>
</organism>
<keyword evidence="1" id="KW-0812">Transmembrane</keyword>
<evidence type="ECO:0000313" key="3">
    <source>
        <dbReference type="Proteomes" id="UP000054359"/>
    </source>
</evidence>
<reference evidence="2 3" key="1">
    <citation type="submission" date="2013-11" db="EMBL/GenBank/DDBJ databases">
        <title>Genome sequencing of Stegodyphus mimosarum.</title>
        <authorList>
            <person name="Bechsgaard J."/>
        </authorList>
    </citation>
    <scope>NUCLEOTIDE SEQUENCE [LARGE SCALE GENOMIC DNA]</scope>
</reference>
<feature type="transmembrane region" description="Helical" evidence="1">
    <location>
        <begin position="12"/>
        <end position="32"/>
    </location>
</feature>
<dbReference type="Proteomes" id="UP000054359">
    <property type="component" value="Unassembled WGS sequence"/>
</dbReference>